<dbReference type="EMBL" id="JAFCNB010000005">
    <property type="protein sequence ID" value="MBP2704375.1"/>
    <property type="molecule type" value="Genomic_DNA"/>
</dbReference>
<evidence type="ECO:0000256" key="1">
    <source>
        <dbReference type="SAM" id="MobiDB-lite"/>
    </source>
</evidence>
<organism evidence="2 3">
    <name type="scientific">Microbispora oryzae</name>
    <dbReference type="NCBI Taxonomy" id="2806554"/>
    <lineage>
        <taxon>Bacteria</taxon>
        <taxon>Bacillati</taxon>
        <taxon>Actinomycetota</taxon>
        <taxon>Actinomycetes</taxon>
        <taxon>Streptosporangiales</taxon>
        <taxon>Streptosporangiaceae</taxon>
        <taxon>Microbispora</taxon>
    </lineage>
</organism>
<reference evidence="2" key="1">
    <citation type="submission" date="2021-02" db="EMBL/GenBank/DDBJ databases">
        <title>Draft genome sequence of Microbispora sp. RL4-1S isolated from rice leaves in Thailand.</title>
        <authorList>
            <person name="Muangham S."/>
            <person name="Duangmal K."/>
        </authorList>
    </citation>
    <scope>NUCLEOTIDE SEQUENCE</scope>
    <source>
        <strain evidence="2">RL4-1S</strain>
    </source>
</reference>
<keyword evidence="3" id="KW-1185">Reference proteome</keyword>
<name>A0A940WF34_9ACTN</name>
<dbReference type="Proteomes" id="UP000674234">
    <property type="component" value="Unassembled WGS sequence"/>
</dbReference>
<dbReference type="RefSeq" id="WP_210155682.1">
    <property type="nucleotide sequence ID" value="NZ_JAFCNB010000005.1"/>
</dbReference>
<proteinExistence type="predicted"/>
<protein>
    <submittedName>
        <fullName evidence="2">Uncharacterized protein</fullName>
    </submittedName>
</protein>
<sequence length="127" mass="14276">MSSSYDPMQPARRPGNRPDAAPQYRVLVHRRFAQHYQQLVERVGLQQAQQFWDHVAQEPGKPAALASITILKGTAGKPRGSGWSRTHHYEISSMARVDYQYHDEFTTAPDADPHPVVAILTISFGSH</sequence>
<comment type="caution">
    <text evidence="2">The sequence shown here is derived from an EMBL/GenBank/DDBJ whole genome shotgun (WGS) entry which is preliminary data.</text>
</comment>
<evidence type="ECO:0000313" key="3">
    <source>
        <dbReference type="Proteomes" id="UP000674234"/>
    </source>
</evidence>
<accession>A0A940WF34</accession>
<evidence type="ECO:0000313" key="2">
    <source>
        <dbReference type="EMBL" id="MBP2704375.1"/>
    </source>
</evidence>
<gene>
    <name evidence="2" type="ORF">JOL79_11180</name>
</gene>
<feature type="region of interest" description="Disordered" evidence="1">
    <location>
        <begin position="1"/>
        <end position="23"/>
    </location>
</feature>
<dbReference type="AlphaFoldDB" id="A0A940WF34"/>